<comment type="catalytic activity">
    <reaction evidence="4">
        <text>L-tyrosyl-[protein] + 3'-phosphoadenylyl sulfate = O-sulfo-L-tyrosine-[protein] + adenosine 3',5'-bisphosphate + H(+)</text>
        <dbReference type="Rhea" id="RHEA:16801"/>
        <dbReference type="Rhea" id="RHEA-COMP:10136"/>
        <dbReference type="Rhea" id="RHEA-COMP:11688"/>
        <dbReference type="ChEBI" id="CHEBI:15378"/>
        <dbReference type="ChEBI" id="CHEBI:46858"/>
        <dbReference type="ChEBI" id="CHEBI:58339"/>
        <dbReference type="ChEBI" id="CHEBI:58343"/>
        <dbReference type="ChEBI" id="CHEBI:65286"/>
        <dbReference type="EC" id="2.8.2.20"/>
    </reaction>
</comment>
<dbReference type="GO" id="GO:0005794">
    <property type="term" value="C:Golgi apparatus"/>
    <property type="evidence" value="ECO:0007669"/>
    <property type="project" value="TreeGrafter"/>
</dbReference>
<keyword evidence="5" id="KW-0472">Membrane</keyword>
<reference evidence="6 7" key="1">
    <citation type="journal article" date="2015" name="Plant Cell">
        <title>Oil accumulation by the oleaginous diatom Fistulifera solaris as revealed by the genome and transcriptome.</title>
        <authorList>
            <person name="Tanaka T."/>
            <person name="Maeda Y."/>
            <person name="Veluchamy A."/>
            <person name="Tanaka M."/>
            <person name="Abida H."/>
            <person name="Marechal E."/>
            <person name="Bowler C."/>
            <person name="Muto M."/>
            <person name="Sunaga Y."/>
            <person name="Tanaka M."/>
            <person name="Yoshino T."/>
            <person name="Taniguchi T."/>
            <person name="Fukuda Y."/>
            <person name="Nemoto M."/>
            <person name="Matsumoto M."/>
            <person name="Wong P.S."/>
            <person name="Aburatani S."/>
            <person name="Fujibuchi W."/>
        </authorList>
    </citation>
    <scope>NUCLEOTIDE SEQUENCE [LARGE SCALE GENOMIC DNA]</scope>
    <source>
        <strain evidence="6 7">JPCC DA0580</strain>
    </source>
</reference>
<name>A0A1Z5JYI7_FISSO</name>
<dbReference type="Pfam" id="PF13469">
    <property type="entry name" value="Sulfotransfer_3"/>
    <property type="match status" value="1"/>
</dbReference>
<evidence type="ECO:0000256" key="5">
    <source>
        <dbReference type="SAM" id="Phobius"/>
    </source>
</evidence>
<dbReference type="InterPro" id="IPR027417">
    <property type="entry name" value="P-loop_NTPase"/>
</dbReference>
<comment type="similarity">
    <text evidence="1">Belongs to the protein sulfotransferase family.</text>
</comment>
<dbReference type="InParanoid" id="A0A1Z5JYI7"/>
<dbReference type="InterPro" id="IPR011990">
    <property type="entry name" value="TPR-like_helical_dom_sf"/>
</dbReference>
<evidence type="ECO:0000256" key="4">
    <source>
        <dbReference type="ARBA" id="ARBA00048460"/>
    </source>
</evidence>
<protein>
    <recommendedName>
        <fullName evidence="2">protein-tyrosine sulfotransferase</fullName>
        <ecNumber evidence="2">2.8.2.20</ecNumber>
    </recommendedName>
</protein>
<gene>
    <name evidence="6" type="ORF">FisN_3Lu020</name>
</gene>
<proteinExistence type="inferred from homology"/>
<sequence>MKVLTIKEEKDNRLKKEKDEILWLWLFCVLPVFSFAIFARYTVTFSIDPIPTYPGPAVFARKRPQGWKRTSIRPLEEQQQESFSLQNSVELVQQIERLKQSYEMNPDNLPSAIEYLQAMQLYTQHASSSPYTEPLMDLYESLQQKIKQSISTDAATIMHKELLCQFYTEQARWLFQNLHRVDEAMTRWNECIKIDPTSVQAWRARGDAWRTLGDEYTENAVFDYTQALQHDQQKSFLTTSSILLQLVQLLTKNAPEWKFVVAAAEKDLFALSRQSSPANSLVAKYQYATTIHRLNLALMWYHLVHGNIPRAREHLQTGCRTKVAALPPWQNGAELQKVHNTRSIFKKGFWSQKIGSSTKSPIFVMGFIESGATLVERHLVASHSDIIGTSHSIWNQRLTEIRNLIASVSQADLPAVIHSLAESIVQQMLGGYSARFAVDSFWMNYYSIGLLHTIYSDALIVHVVRDPLENLVAAFMHDSSTSSDFGIYDYTCNWDVLVELYRAYRQMMRHWDDVLPGRIIHIRYEDWMQDPNGMTDILLERIGLSSNGVSLKIPYSATAVRSFQPYAEGFDQLSELLSDLGGYQLLYTLKSQYQETDLRFRQRRGQDEL</sequence>
<dbReference type="PANTHER" id="PTHR12788">
    <property type="entry name" value="PROTEIN-TYROSINE SULFOTRANSFERASE 2"/>
    <property type="match status" value="1"/>
</dbReference>
<organism evidence="6 7">
    <name type="scientific">Fistulifera solaris</name>
    <name type="common">Oleaginous diatom</name>
    <dbReference type="NCBI Taxonomy" id="1519565"/>
    <lineage>
        <taxon>Eukaryota</taxon>
        <taxon>Sar</taxon>
        <taxon>Stramenopiles</taxon>
        <taxon>Ochrophyta</taxon>
        <taxon>Bacillariophyta</taxon>
        <taxon>Bacillariophyceae</taxon>
        <taxon>Bacillariophycidae</taxon>
        <taxon>Naviculales</taxon>
        <taxon>Naviculaceae</taxon>
        <taxon>Fistulifera</taxon>
    </lineage>
</organism>
<accession>A0A1Z5JYI7</accession>
<keyword evidence="7" id="KW-1185">Reference proteome</keyword>
<dbReference type="SUPFAM" id="SSF48452">
    <property type="entry name" value="TPR-like"/>
    <property type="match status" value="1"/>
</dbReference>
<evidence type="ECO:0000256" key="1">
    <source>
        <dbReference type="ARBA" id="ARBA00009988"/>
    </source>
</evidence>
<dbReference type="Proteomes" id="UP000198406">
    <property type="component" value="Unassembled WGS sequence"/>
</dbReference>
<dbReference type="GO" id="GO:0008476">
    <property type="term" value="F:protein-tyrosine sulfotransferase activity"/>
    <property type="evidence" value="ECO:0007669"/>
    <property type="project" value="UniProtKB-EC"/>
</dbReference>
<feature type="transmembrane region" description="Helical" evidence="5">
    <location>
        <begin position="21"/>
        <end position="41"/>
    </location>
</feature>
<dbReference type="AlphaFoldDB" id="A0A1Z5JYI7"/>
<dbReference type="OrthoDB" id="545675at2759"/>
<dbReference type="EMBL" id="BDSP01000134">
    <property type="protein sequence ID" value="GAX19074.1"/>
    <property type="molecule type" value="Genomic_DNA"/>
</dbReference>
<keyword evidence="5" id="KW-1133">Transmembrane helix</keyword>
<keyword evidence="5" id="KW-0812">Transmembrane</keyword>
<evidence type="ECO:0000256" key="3">
    <source>
        <dbReference type="ARBA" id="ARBA00022679"/>
    </source>
</evidence>
<dbReference type="Gene3D" id="3.40.50.300">
    <property type="entry name" value="P-loop containing nucleotide triphosphate hydrolases"/>
    <property type="match status" value="1"/>
</dbReference>
<dbReference type="PANTHER" id="PTHR12788:SF10">
    <property type="entry name" value="PROTEIN-TYROSINE SULFOTRANSFERASE"/>
    <property type="match status" value="1"/>
</dbReference>
<dbReference type="EC" id="2.8.2.20" evidence="2"/>
<comment type="caution">
    <text evidence="6">The sequence shown here is derived from an EMBL/GenBank/DDBJ whole genome shotgun (WGS) entry which is preliminary data.</text>
</comment>
<dbReference type="Gene3D" id="1.25.40.10">
    <property type="entry name" value="Tetratricopeptide repeat domain"/>
    <property type="match status" value="1"/>
</dbReference>
<evidence type="ECO:0000313" key="6">
    <source>
        <dbReference type="EMBL" id="GAX19074.1"/>
    </source>
</evidence>
<dbReference type="SUPFAM" id="SSF52540">
    <property type="entry name" value="P-loop containing nucleoside triphosphate hydrolases"/>
    <property type="match status" value="1"/>
</dbReference>
<dbReference type="InterPro" id="IPR026634">
    <property type="entry name" value="TPST-like"/>
</dbReference>
<evidence type="ECO:0000256" key="2">
    <source>
        <dbReference type="ARBA" id="ARBA00013262"/>
    </source>
</evidence>
<keyword evidence="3" id="KW-0808">Transferase</keyword>
<evidence type="ECO:0000313" key="7">
    <source>
        <dbReference type="Proteomes" id="UP000198406"/>
    </source>
</evidence>